<dbReference type="Gene3D" id="1.10.10.10">
    <property type="entry name" value="Winged helix-like DNA-binding domain superfamily/Winged helix DNA-binding domain"/>
    <property type="match status" value="1"/>
</dbReference>
<evidence type="ECO:0000256" key="1">
    <source>
        <dbReference type="ARBA" id="ARBA00009437"/>
    </source>
</evidence>
<comment type="similarity">
    <text evidence="1">Belongs to the LysR transcriptional regulatory family.</text>
</comment>
<evidence type="ECO:0000259" key="6">
    <source>
        <dbReference type="PROSITE" id="PS50931"/>
    </source>
</evidence>
<dbReference type="RefSeq" id="WP_199703542.1">
    <property type="nucleotide sequence ID" value="NZ_JAEMNV010000002.1"/>
</dbReference>
<keyword evidence="5" id="KW-0804">Transcription</keyword>
<protein>
    <submittedName>
        <fullName evidence="7">LysR family transcriptional regulator</fullName>
    </submittedName>
</protein>
<dbReference type="InterPro" id="IPR005119">
    <property type="entry name" value="LysR_subst-bd"/>
</dbReference>
<proteinExistence type="inferred from homology"/>
<dbReference type="InterPro" id="IPR036388">
    <property type="entry name" value="WH-like_DNA-bd_sf"/>
</dbReference>
<evidence type="ECO:0000313" key="7">
    <source>
        <dbReference type="EMBL" id="MBJ8338911.1"/>
    </source>
</evidence>
<dbReference type="InterPro" id="IPR036390">
    <property type="entry name" value="WH_DNA-bd_sf"/>
</dbReference>
<evidence type="ECO:0000313" key="8">
    <source>
        <dbReference type="Proteomes" id="UP000655868"/>
    </source>
</evidence>
<dbReference type="PANTHER" id="PTHR30346:SF28">
    <property type="entry name" value="HTH-TYPE TRANSCRIPTIONAL REGULATOR CYNR"/>
    <property type="match status" value="1"/>
</dbReference>
<keyword evidence="2" id="KW-0805">Transcription regulation</keyword>
<dbReference type="SUPFAM" id="SSF53850">
    <property type="entry name" value="Periplasmic binding protein-like II"/>
    <property type="match status" value="1"/>
</dbReference>
<dbReference type="Gene3D" id="3.40.190.10">
    <property type="entry name" value="Periplasmic binding protein-like II"/>
    <property type="match status" value="2"/>
</dbReference>
<organism evidence="7 8">
    <name type="scientific">Antrihabitans stalagmiti</name>
    <dbReference type="NCBI Taxonomy" id="2799499"/>
    <lineage>
        <taxon>Bacteria</taxon>
        <taxon>Bacillati</taxon>
        <taxon>Actinomycetota</taxon>
        <taxon>Actinomycetes</taxon>
        <taxon>Mycobacteriales</taxon>
        <taxon>Nocardiaceae</taxon>
        <taxon>Antrihabitans</taxon>
    </lineage>
</organism>
<sequence length="297" mass="31597">MVSMDLLRHLKFFVAVAEEGHFGNAATRLGMTQPPLSQGVRRLEDRLGSVLVDRGGRRIGLTDAGRQLLPRARLLVADAARFEDEALRIAGGRHSVVRWGTTPSITDAVVLECIGALVAVDSEGEPKVETTTAATADLVESVTSGLLDVAVIEHPALLTDVASGPVLQLRRWVIVPSGHPVASAKRPQARMFRGLALSTGQRSDNPAAHDLFVDGWRARGLDPELIVSNGSRELLAQVAAGRCFGVTARPPASMPGVAWVEFAPDALALRVRTICRRGSDAALLARALDRVIGGARP</sequence>
<accession>A0A934U2G8</accession>
<dbReference type="PROSITE" id="PS50931">
    <property type="entry name" value="HTH_LYSR"/>
    <property type="match status" value="1"/>
</dbReference>
<name>A0A934U2G8_9NOCA</name>
<dbReference type="Proteomes" id="UP000655868">
    <property type="component" value="Unassembled WGS sequence"/>
</dbReference>
<evidence type="ECO:0000256" key="2">
    <source>
        <dbReference type="ARBA" id="ARBA00023015"/>
    </source>
</evidence>
<reference evidence="7" key="1">
    <citation type="submission" date="2020-12" db="EMBL/GenBank/DDBJ databases">
        <title>Antrihabitans popcorni sp. nov. and Antrihabitans auranticaus sp. nov., isolated from a larva cave.</title>
        <authorList>
            <person name="Lee S.D."/>
            <person name="Kim I.S."/>
        </authorList>
    </citation>
    <scope>NUCLEOTIDE SEQUENCE</scope>
    <source>
        <strain evidence="7">YC3-6</strain>
    </source>
</reference>
<dbReference type="GO" id="GO:0003700">
    <property type="term" value="F:DNA-binding transcription factor activity"/>
    <property type="evidence" value="ECO:0007669"/>
    <property type="project" value="InterPro"/>
</dbReference>
<dbReference type="GO" id="GO:0003677">
    <property type="term" value="F:DNA binding"/>
    <property type="evidence" value="ECO:0007669"/>
    <property type="project" value="UniProtKB-KW"/>
</dbReference>
<gene>
    <name evidence="7" type="ORF">JGU71_08445</name>
</gene>
<dbReference type="Pfam" id="PF00126">
    <property type="entry name" value="HTH_1"/>
    <property type="match status" value="1"/>
</dbReference>
<dbReference type="PRINTS" id="PR00039">
    <property type="entry name" value="HTHLYSR"/>
</dbReference>
<dbReference type="FunFam" id="1.10.10.10:FF:000001">
    <property type="entry name" value="LysR family transcriptional regulator"/>
    <property type="match status" value="1"/>
</dbReference>
<feature type="domain" description="HTH lysR-type" evidence="6">
    <location>
        <begin position="5"/>
        <end position="62"/>
    </location>
</feature>
<comment type="caution">
    <text evidence="7">The sequence shown here is derived from an EMBL/GenBank/DDBJ whole genome shotgun (WGS) entry which is preliminary data.</text>
</comment>
<evidence type="ECO:0000256" key="4">
    <source>
        <dbReference type="ARBA" id="ARBA00023159"/>
    </source>
</evidence>
<dbReference type="GO" id="GO:0032993">
    <property type="term" value="C:protein-DNA complex"/>
    <property type="evidence" value="ECO:0007669"/>
    <property type="project" value="TreeGrafter"/>
</dbReference>
<dbReference type="PANTHER" id="PTHR30346">
    <property type="entry name" value="TRANSCRIPTIONAL DUAL REGULATOR HCAR-RELATED"/>
    <property type="match status" value="1"/>
</dbReference>
<keyword evidence="8" id="KW-1185">Reference proteome</keyword>
<evidence type="ECO:0000256" key="3">
    <source>
        <dbReference type="ARBA" id="ARBA00023125"/>
    </source>
</evidence>
<dbReference type="InterPro" id="IPR000847">
    <property type="entry name" value="LysR_HTH_N"/>
</dbReference>
<evidence type="ECO:0000256" key="5">
    <source>
        <dbReference type="ARBA" id="ARBA00023163"/>
    </source>
</evidence>
<dbReference type="SUPFAM" id="SSF46785">
    <property type="entry name" value="Winged helix' DNA-binding domain"/>
    <property type="match status" value="1"/>
</dbReference>
<dbReference type="EMBL" id="JAEMNV010000002">
    <property type="protein sequence ID" value="MBJ8338911.1"/>
    <property type="molecule type" value="Genomic_DNA"/>
</dbReference>
<keyword evidence="3" id="KW-0238">DNA-binding</keyword>
<dbReference type="Pfam" id="PF03466">
    <property type="entry name" value="LysR_substrate"/>
    <property type="match status" value="1"/>
</dbReference>
<dbReference type="AlphaFoldDB" id="A0A934U2G8"/>
<keyword evidence="4" id="KW-0010">Activator</keyword>